<evidence type="ECO:0000256" key="6">
    <source>
        <dbReference type="ARBA" id="ARBA00023239"/>
    </source>
</evidence>
<keyword evidence="5" id="KW-0289">Folate biosynthesis</keyword>
<dbReference type="NCBIfam" id="NF004761">
    <property type="entry name" value="PRK06092.1"/>
    <property type="match status" value="1"/>
</dbReference>
<gene>
    <name evidence="15" type="ORF">DV711_03780</name>
</gene>
<evidence type="ECO:0000256" key="11">
    <source>
        <dbReference type="ARBA" id="ARBA00069174"/>
    </source>
</evidence>
<dbReference type="Gene3D" id="3.20.10.10">
    <property type="entry name" value="D-amino Acid Aminotransferase, subunit A, domain 2"/>
    <property type="match status" value="1"/>
</dbReference>
<dbReference type="SUPFAM" id="SSF56752">
    <property type="entry name" value="D-aminoacid aminotransferase-like PLP-dependent enzymes"/>
    <property type="match status" value="1"/>
</dbReference>
<dbReference type="NCBIfam" id="TIGR03461">
    <property type="entry name" value="pabC_Proteo"/>
    <property type="match status" value="1"/>
</dbReference>
<name>A0A369WSR5_9GAMM</name>
<dbReference type="GO" id="GO:0005829">
    <property type="term" value="C:cytosol"/>
    <property type="evidence" value="ECO:0007669"/>
    <property type="project" value="TreeGrafter"/>
</dbReference>
<keyword evidence="4 14" id="KW-0663">Pyridoxal phosphate</keyword>
<evidence type="ECO:0000256" key="4">
    <source>
        <dbReference type="ARBA" id="ARBA00022898"/>
    </source>
</evidence>
<dbReference type="Proteomes" id="UP000253769">
    <property type="component" value="Unassembled WGS sequence"/>
</dbReference>
<dbReference type="GO" id="GO:0046656">
    <property type="term" value="P:folic acid biosynthetic process"/>
    <property type="evidence" value="ECO:0007669"/>
    <property type="project" value="UniProtKB-KW"/>
</dbReference>
<proteinExistence type="inferred from homology"/>
<organism evidence="15 16">
    <name type="scientific">Motiliproteus coralliicola</name>
    <dbReference type="NCBI Taxonomy" id="2283196"/>
    <lineage>
        <taxon>Bacteria</taxon>
        <taxon>Pseudomonadati</taxon>
        <taxon>Pseudomonadota</taxon>
        <taxon>Gammaproteobacteria</taxon>
        <taxon>Oceanospirillales</taxon>
        <taxon>Oceanospirillaceae</taxon>
        <taxon>Motiliproteus</taxon>
    </lineage>
</organism>
<dbReference type="EMBL" id="QQOH01000001">
    <property type="protein sequence ID" value="RDE24717.1"/>
    <property type="molecule type" value="Genomic_DNA"/>
</dbReference>
<comment type="pathway">
    <text evidence="7">Cofactor biosynthesis; tetrahydrofolate biosynthesis; 4-aminobenzoate from chorismate: step 2/2.</text>
</comment>
<evidence type="ECO:0000256" key="8">
    <source>
        <dbReference type="ARBA" id="ARBA00035676"/>
    </source>
</evidence>
<dbReference type="PANTHER" id="PTHR42743:SF2">
    <property type="entry name" value="AMINODEOXYCHORISMATE LYASE"/>
    <property type="match status" value="1"/>
</dbReference>
<keyword evidence="6 15" id="KW-0456">Lyase</keyword>
<comment type="catalytic activity">
    <reaction evidence="9">
        <text>4-amino-4-deoxychorismate = 4-aminobenzoate + pyruvate + H(+)</text>
        <dbReference type="Rhea" id="RHEA:16201"/>
        <dbReference type="ChEBI" id="CHEBI:15361"/>
        <dbReference type="ChEBI" id="CHEBI:15378"/>
        <dbReference type="ChEBI" id="CHEBI:17836"/>
        <dbReference type="ChEBI" id="CHEBI:58406"/>
        <dbReference type="EC" id="4.1.3.38"/>
    </reaction>
</comment>
<evidence type="ECO:0000256" key="5">
    <source>
        <dbReference type="ARBA" id="ARBA00022909"/>
    </source>
</evidence>
<accession>A0A369WSR5</accession>
<evidence type="ECO:0000256" key="14">
    <source>
        <dbReference type="RuleBase" id="RU004516"/>
    </source>
</evidence>
<evidence type="ECO:0000256" key="10">
    <source>
        <dbReference type="ARBA" id="ARBA00054027"/>
    </source>
</evidence>
<evidence type="ECO:0000256" key="9">
    <source>
        <dbReference type="ARBA" id="ARBA00049529"/>
    </source>
</evidence>
<evidence type="ECO:0000313" key="15">
    <source>
        <dbReference type="EMBL" id="RDE24717.1"/>
    </source>
</evidence>
<dbReference type="InterPro" id="IPR017824">
    <property type="entry name" value="Aminodeoxychorismate_lyase_IV"/>
</dbReference>
<dbReference type="FunFam" id="3.20.10.10:FF:000002">
    <property type="entry name" value="D-alanine aminotransferase"/>
    <property type="match status" value="1"/>
</dbReference>
<dbReference type="InterPro" id="IPR036038">
    <property type="entry name" value="Aminotransferase-like"/>
</dbReference>
<comment type="subunit">
    <text evidence="3">Homodimer.</text>
</comment>
<evidence type="ECO:0000256" key="12">
    <source>
        <dbReference type="NCBIfam" id="TIGR03461"/>
    </source>
</evidence>
<dbReference type="PANTHER" id="PTHR42743">
    <property type="entry name" value="AMINO-ACID AMINOTRANSFERASE"/>
    <property type="match status" value="1"/>
</dbReference>
<reference evidence="15 16" key="1">
    <citation type="submission" date="2018-07" db="EMBL/GenBank/DDBJ databases">
        <title>Motiliproteus coralliicola sp. nov., a bacterium isolated from Coral.</title>
        <authorList>
            <person name="Wang G."/>
        </authorList>
    </citation>
    <scope>NUCLEOTIDE SEQUENCE [LARGE SCALE GENOMIC DNA]</scope>
    <source>
        <strain evidence="15 16">C34</strain>
    </source>
</reference>
<dbReference type="InterPro" id="IPR018300">
    <property type="entry name" value="Aminotrans_IV_CS"/>
</dbReference>
<evidence type="ECO:0000256" key="3">
    <source>
        <dbReference type="ARBA" id="ARBA00011738"/>
    </source>
</evidence>
<dbReference type="RefSeq" id="WP_114694304.1">
    <property type="nucleotide sequence ID" value="NZ_QQOH01000001.1"/>
</dbReference>
<comment type="similarity">
    <text evidence="2 13">Belongs to the class-IV pyridoxal-phosphate-dependent aminotransferase family.</text>
</comment>
<keyword evidence="16" id="KW-1185">Reference proteome</keyword>
<sequence length="275" mass="30695">MSECLINGRPSAVVGVTDRGFSYGDGLFETLRFSGGRPLLFERHLQRMQQGLQRLSILEAGLLEQLRADVDQMCRGQSEGLLKIQVSRGEGGRGYRGQVDQGPTRVVQRFPAPVYPGHWFENGAELFRCQTRLGLCPQLAGIKHMNRLEQVLARSEWHDQFPEGIVCDLDGYVVEGTMSNLFMIRNGVLFTPKLDRCGVAGIVRSVIMDAAEGAGVELHETRIRYEQLAEADGLFMTNTGFGVLPVKSIADQRYPLHPLTDLASQWLEEARRCES</sequence>
<dbReference type="GO" id="GO:0030170">
    <property type="term" value="F:pyridoxal phosphate binding"/>
    <property type="evidence" value="ECO:0007669"/>
    <property type="project" value="InterPro"/>
</dbReference>
<dbReference type="PROSITE" id="PS00770">
    <property type="entry name" value="AA_TRANSFER_CLASS_4"/>
    <property type="match status" value="1"/>
</dbReference>
<protein>
    <recommendedName>
        <fullName evidence="11 12">Aminodeoxychorismate lyase</fullName>
        <ecNumber evidence="8 12">4.1.3.38</ecNumber>
    </recommendedName>
</protein>
<dbReference type="OrthoDB" id="9805628at2"/>
<comment type="cofactor">
    <cofactor evidence="1 14">
        <name>pyridoxal 5'-phosphate</name>
        <dbReference type="ChEBI" id="CHEBI:597326"/>
    </cofactor>
</comment>
<evidence type="ECO:0000256" key="7">
    <source>
        <dbReference type="ARBA" id="ARBA00035633"/>
    </source>
</evidence>
<dbReference type="EC" id="4.1.3.38" evidence="8 12"/>
<dbReference type="Pfam" id="PF01063">
    <property type="entry name" value="Aminotran_4"/>
    <property type="match status" value="1"/>
</dbReference>
<evidence type="ECO:0000256" key="1">
    <source>
        <dbReference type="ARBA" id="ARBA00001933"/>
    </source>
</evidence>
<dbReference type="GO" id="GO:0008696">
    <property type="term" value="F:4-amino-4-deoxychorismate lyase activity"/>
    <property type="evidence" value="ECO:0007669"/>
    <property type="project" value="UniProtKB-UniRule"/>
</dbReference>
<evidence type="ECO:0000256" key="13">
    <source>
        <dbReference type="RuleBase" id="RU004106"/>
    </source>
</evidence>
<dbReference type="InterPro" id="IPR043132">
    <property type="entry name" value="BCAT-like_C"/>
</dbReference>
<dbReference type="InterPro" id="IPR050571">
    <property type="entry name" value="Class-IV_PLP-Dep_Aminotrnsfr"/>
</dbReference>
<dbReference type="AlphaFoldDB" id="A0A369WSR5"/>
<dbReference type="GO" id="GO:0008153">
    <property type="term" value="P:4-aminobenzoate biosynthetic process"/>
    <property type="evidence" value="ECO:0007669"/>
    <property type="project" value="UniProtKB-UniRule"/>
</dbReference>
<dbReference type="InterPro" id="IPR001544">
    <property type="entry name" value="Aminotrans_IV"/>
</dbReference>
<dbReference type="Gene3D" id="3.30.470.10">
    <property type="match status" value="1"/>
</dbReference>
<evidence type="ECO:0000313" key="16">
    <source>
        <dbReference type="Proteomes" id="UP000253769"/>
    </source>
</evidence>
<comment type="function">
    <text evidence="10">Involved in the biosynthesis of p-aminobenzoate (PABA), a precursor of tetrahydrofolate. Converts 4-amino-4-deoxychorismate into 4-aminobenzoate (PABA) and pyruvate.</text>
</comment>
<evidence type="ECO:0000256" key="2">
    <source>
        <dbReference type="ARBA" id="ARBA00009320"/>
    </source>
</evidence>
<comment type="caution">
    <text evidence="15">The sequence shown here is derived from an EMBL/GenBank/DDBJ whole genome shotgun (WGS) entry which is preliminary data.</text>
</comment>
<dbReference type="InterPro" id="IPR043131">
    <property type="entry name" value="BCAT-like_N"/>
</dbReference>